<dbReference type="InterPro" id="IPR058031">
    <property type="entry name" value="AAA_lid_NorR"/>
</dbReference>
<reference evidence="7" key="1">
    <citation type="submission" date="2016-10" db="EMBL/GenBank/DDBJ databases">
        <authorList>
            <person name="Varghese N."/>
            <person name="Submissions S."/>
        </authorList>
    </citation>
    <scope>NUCLEOTIDE SEQUENCE [LARGE SCALE GENOMIC DNA]</scope>
    <source>
        <strain evidence="7">OK042</strain>
    </source>
</reference>
<keyword evidence="2" id="KW-0067">ATP-binding</keyword>
<dbReference type="InterPro" id="IPR009057">
    <property type="entry name" value="Homeodomain-like_sf"/>
</dbReference>
<dbReference type="GO" id="GO:0003677">
    <property type="term" value="F:DNA binding"/>
    <property type="evidence" value="ECO:0007669"/>
    <property type="project" value="UniProtKB-KW"/>
</dbReference>
<keyword evidence="7" id="KW-1185">Reference proteome</keyword>
<protein>
    <submittedName>
        <fullName evidence="6">TyrR family helix-turn-helix domain-containing protein</fullName>
    </submittedName>
</protein>
<name>A0A1I3RA08_9BACL</name>
<proteinExistence type="predicted"/>
<dbReference type="PANTHER" id="PTHR32071:SF57">
    <property type="entry name" value="C4-DICARBOXYLATE TRANSPORT TRANSCRIPTIONAL REGULATORY PROTEIN DCTD"/>
    <property type="match status" value="1"/>
</dbReference>
<evidence type="ECO:0000259" key="5">
    <source>
        <dbReference type="PROSITE" id="PS50045"/>
    </source>
</evidence>
<accession>A0A1I3RA08</accession>
<dbReference type="InterPro" id="IPR027417">
    <property type="entry name" value="P-loop_NTPase"/>
</dbReference>
<dbReference type="GO" id="GO:0006355">
    <property type="term" value="P:regulation of DNA-templated transcription"/>
    <property type="evidence" value="ECO:0007669"/>
    <property type="project" value="InterPro"/>
</dbReference>
<dbReference type="GO" id="GO:0005524">
    <property type="term" value="F:ATP binding"/>
    <property type="evidence" value="ECO:0007669"/>
    <property type="project" value="UniProtKB-KW"/>
</dbReference>
<keyword evidence="3" id="KW-0805">Transcription regulation</keyword>
<keyword evidence="4" id="KW-0804">Transcription</keyword>
<keyword evidence="1" id="KW-0547">Nucleotide-binding</keyword>
<evidence type="ECO:0000313" key="7">
    <source>
        <dbReference type="Proteomes" id="UP000198915"/>
    </source>
</evidence>
<dbReference type="SUPFAM" id="SSF52540">
    <property type="entry name" value="P-loop containing nucleoside triphosphate hydrolases"/>
    <property type="match status" value="1"/>
</dbReference>
<gene>
    <name evidence="6" type="ORF">SAMN05518846_103310</name>
</gene>
<dbReference type="Gene3D" id="1.10.8.60">
    <property type="match status" value="1"/>
</dbReference>
<dbReference type="PANTHER" id="PTHR32071">
    <property type="entry name" value="TRANSCRIPTIONAL REGULATORY PROTEIN"/>
    <property type="match status" value="1"/>
</dbReference>
<dbReference type="Gene3D" id="3.40.50.300">
    <property type="entry name" value="P-loop containing nucleotide triphosphate hydrolases"/>
    <property type="match status" value="1"/>
</dbReference>
<dbReference type="STRING" id="1884381.SAMN05518846_103310"/>
<dbReference type="FunFam" id="3.40.50.300:FF:000006">
    <property type="entry name" value="DNA-binding transcriptional regulator NtrC"/>
    <property type="match status" value="1"/>
</dbReference>
<evidence type="ECO:0000256" key="2">
    <source>
        <dbReference type="ARBA" id="ARBA00022840"/>
    </source>
</evidence>
<evidence type="ECO:0000313" key="6">
    <source>
        <dbReference type="EMBL" id="SFJ42167.1"/>
    </source>
</evidence>
<sequence>MRLANPNPPRNPKNGMMASQLYLSDRSDKPFVHLNCAAIPEALIESELFGYKKGAFTGANQNGKTGLIAAAENGVLFLDEISELPLHLQSKLLQFLQNKTYIPVGGSQVQKADVRIIAATNTNLLELTRTGQFRADLFYRLNILPLNIPPLRERREDIVPLLDFYLKKYNNKYQKDHTLSGNLTDVFYNYDWPGNIRELENLLERLVITVENKEIDLRDLPDKIRNEQLGQISSLHALPANQTLTEYLNQIEREIIEETYRQLQSTRKAAARLGVTQAYIARRFKKYKLKVVEEKDLTTME</sequence>
<dbReference type="InterPro" id="IPR030828">
    <property type="entry name" value="HTH_TyrR"/>
</dbReference>
<dbReference type="Pfam" id="PF25601">
    <property type="entry name" value="AAA_lid_14"/>
    <property type="match status" value="1"/>
</dbReference>
<dbReference type="Proteomes" id="UP000198915">
    <property type="component" value="Unassembled WGS sequence"/>
</dbReference>
<organism evidence="6 7">
    <name type="scientific">Brevibacillus centrosporus</name>
    <dbReference type="NCBI Taxonomy" id="54910"/>
    <lineage>
        <taxon>Bacteria</taxon>
        <taxon>Bacillati</taxon>
        <taxon>Bacillota</taxon>
        <taxon>Bacilli</taxon>
        <taxon>Bacillales</taxon>
        <taxon>Paenibacillaceae</taxon>
        <taxon>Brevibacillus</taxon>
    </lineage>
</organism>
<dbReference type="AlphaFoldDB" id="A0A1I3RA08"/>
<evidence type="ECO:0000256" key="3">
    <source>
        <dbReference type="ARBA" id="ARBA00023015"/>
    </source>
</evidence>
<dbReference type="PROSITE" id="PS50045">
    <property type="entry name" value="SIGMA54_INTERACT_4"/>
    <property type="match status" value="1"/>
</dbReference>
<dbReference type="NCBIfam" id="TIGR04381">
    <property type="entry name" value="HTH_TypR"/>
    <property type="match status" value="1"/>
</dbReference>
<dbReference type="EMBL" id="FORT01000003">
    <property type="protein sequence ID" value="SFJ42167.1"/>
    <property type="molecule type" value="Genomic_DNA"/>
</dbReference>
<dbReference type="SUPFAM" id="SSF46689">
    <property type="entry name" value="Homeodomain-like"/>
    <property type="match status" value="1"/>
</dbReference>
<dbReference type="Pfam" id="PF00158">
    <property type="entry name" value="Sigma54_activat"/>
    <property type="match status" value="1"/>
</dbReference>
<evidence type="ECO:0000256" key="4">
    <source>
        <dbReference type="ARBA" id="ARBA00023163"/>
    </source>
</evidence>
<dbReference type="InterPro" id="IPR025944">
    <property type="entry name" value="Sigma_54_int_dom_CS"/>
</dbReference>
<dbReference type="CDD" id="cd00009">
    <property type="entry name" value="AAA"/>
    <property type="match status" value="1"/>
</dbReference>
<dbReference type="PROSITE" id="PS00688">
    <property type="entry name" value="SIGMA54_INTERACT_3"/>
    <property type="match status" value="1"/>
</dbReference>
<dbReference type="InterPro" id="IPR002078">
    <property type="entry name" value="Sigma_54_int"/>
</dbReference>
<dbReference type="Pfam" id="PF18024">
    <property type="entry name" value="HTH_50"/>
    <property type="match status" value="1"/>
</dbReference>
<evidence type="ECO:0000256" key="1">
    <source>
        <dbReference type="ARBA" id="ARBA00022741"/>
    </source>
</evidence>
<feature type="domain" description="Sigma-54 factor interaction" evidence="5">
    <location>
        <begin position="16"/>
        <end position="208"/>
    </location>
</feature>
<dbReference type="Gene3D" id="1.10.10.60">
    <property type="entry name" value="Homeodomain-like"/>
    <property type="match status" value="1"/>
</dbReference>